<dbReference type="Proteomes" id="UP001296104">
    <property type="component" value="Unassembled WGS sequence"/>
</dbReference>
<dbReference type="EMBL" id="CAVMBE010000056">
    <property type="protein sequence ID" value="CAK4031982.1"/>
    <property type="molecule type" value="Genomic_DNA"/>
</dbReference>
<reference evidence="1" key="1">
    <citation type="submission" date="2023-11" db="EMBL/GenBank/DDBJ databases">
        <authorList>
            <person name="Alioto T."/>
            <person name="Alioto T."/>
            <person name="Gomez Garrido J."/>
        </authorList>
    </citation>
    <scope>NUCLEOTIDE SEQUENCE</scope>
</reference>
<sequence length="100" mass="11120">MGILTRTQSRAQGGPFVAEFAEQADPRNLGRHIESYCFGESAQQSKTFLEEAMKKLRGISTGVEWMKLAAEQQYKAIGSTKPLFVGEQIHETTQTDAKIL</sequence>
<gene>
    <name evidence="1" type="ORF">LECACI_7A007140</name>
</gene>
<proteinExistence type="predicted"/>
<evidence type="ECO:0000313" key="2">
    <source>
        <dbReference type="Proteomes" id="UP001296104"/>
    </source>
</evidence>
<name>A0AAI8Z3X8_9PEZI</name>
<organism evidence="1 2">
    <name type="scientific">Lecanosticta acicola</name>
    <dbReference type="NCBI Taxonomy" id="111012"/>
    <lineage>
        <taxon>Eukaryota</taxon>
        <taxon>Fungi</taxon>
        <taxon>Dikarya</taxon>
        <taxon>Ascomycota</taxon>
        <taxon>Pezizomycotina</taxon>
        <taxon>Dothideomycetes</taxon>
        <taxon>Dothideomycetidae</taxon>
        <taxon>Mycosphaerellales</taxon>
        <taxon>Mycosphaerellaceae</taxon>
        <taxon>Lecanosticta</taxon>
    </lineage>
</organism>
<keyword evidence="2" id="KW-1185">Reference proteome</keyword>
<evidence type="ECO:0000313" key="1">
    <source>
        <dbReference type="EMBL" id="CAK4031982.1"/>
    </source>
</evidence>
<comment type="caution">
    <text evidence="1">The sequence shown here is derived from an EMBL/GenBank/DDBJ whole genome shotgun (WGS) entry which is preliminary data.</text>
</comment>
<accession>A0AAI8Z3X8</accession>
<protein>
    <submittedName>
        <fullName evidence="1">Uncharacterized protein</fullName>
    </submittedName>
</protein>
<dbReference type="AlphaFoldDB" id="A0AAI8Z3X8"/>